<organism evidence="3 4">
    <name type="scientific">Ziziphus jujuba var. spinosa</name>
    <dbReference type="NCBI Taxonomy" id="714518"/>
    <lineage>
        <taxon>Eukaryota</taxon>
        <taxon>Viridiplantae</taxon>
        <taxon>Streptophyta</taxon>
        <taxon>Embryophyta</taxon>
        <taxon>Tracheophyta</taxon>
        <taxon>Spermatophyta</taxon>
        <taxon>Magnoliopsida</taxon>
        <taxon>eudicotyledons</taxon>
        <taxon>Gunneridae</taxon>
        <taxon>Pentapetalae</taxon>
        <taxon>rosids</taxon>
        <taxon>fabids</taxon>
        <taxon>Rosales</taxon>
        <taxon>Rhamnaceae</taxon>
        <taxon>Paliureae</taxon>
        <taxon>Ziziphus</taxon>
    </lineage>
</organism>
<dbReference type="Pfam" id="PF25019">
    <property type="entry name" value="LRR_R13L1-DRL21"/>
    <property type="match status" value="1"/>
</dbReference>
<protein>
    <recommendedName>
        <fullName evidence="2">R13L1/DRL21-like LRR repeat region domain-containing protein</fullName>
    </recommendedName>
</protein>
<gene>
    <name evidence="3" type="ORF">FEM48_Zijuj09G0092100</name>
</gene>
<dbReference type="SUPFAM" id="SSF52047">
    <property type="entry name" value="RNI-like"/>
    <property type="match status" value="1"/>
</dbReference>
<name>A0A978US49_ZIZJJ</name>
<dbReference type="EMBL" id="JAEACU010000009">
    <property type="protein sequence ID" value="KAH7517699.1"/>
    <property type="molecule type" value="Genomic_DNA"/>
</dbReference>
<dbReference type="InterPro" id="IPR056789">
    <property type="entry name" value="LRR_R13L1-DRL21"/>
</dbReference>
<dbReference type="AlphaFoldDB" id="A0A978US49"/>
<evidence type="ECO:0000259" key="2">
    <source>
        <dbReference type="Pfam" id="PF25019"/>
    </source>
</evidence>
<feature type="transmembrane region" description="Helical" evidence="1">
    <location>
        <begin position="100"/>
        <end position="119"/>
    </location>
</feature>
<sequence>MILDYDSSPAGRSIERVRHSSVVCDFRSSDIPKALNKATHLRTLSLFSAEVLDDSIGELLFLSTDMLTLDETSVNAPESLLETESCMVHKYMFHNVLRTLPVVVIGGAIDLLFLQWLYLQGSLKITQLENMPVKLYPGFKALKKMKGIESLGLYWRDDADHCCLNTNPEEESAFTRFQERKQNHSSKRQKSLIQPDARRIDVLECLMPHENLKRLLVKEYPGYSFPDWKPLIFLTSVELIDCGWCENLPTHGNHMFLNRLSLQGMYGVKHIGEEFYGESTSRPFPAPRELSLIDFPNLEEWFGPDGEDLFPSLTKLIINECQQLTMMPQIQSIQYLQLRDCCATLVHSFRNLTSLKVLAIQKAKDLSYFSGSFPAKNPFLTSLEIVSCPLLWSLPTVGTFTVLKSLTIRWCEKLSYLPNGMQNLNALEYLELVIATDLCFSQILGLLARVTFEHYPLRLADSSTSLFKIALNFCKGVDQKVVKIGQK</sequence>
<reference evidence="3" key="1">
    <citation type="journal article" date="2021" name="Front. Plant Sci.">
        <title>Chromosome-Scale Genome Assembly for Chinese Sour Jujube and Insights Into Its Genome Evolution and Domestication Signature.</title>
        <authorList>
            <person name="Shen L.-Y."/>
            <person name="Luo H."/>
            <person name="Wang X.-L."/>
            <person name="Wang X.-M."/>
            <person name="Qiu X.-J."/>
            <person name="Liu H."/>
            <person name="Zhou S.-S."/>
            <person name="Jia K.-H."/>
            <person name="Nie S."/>
            <person name="Bao Y.-T."/>
            <person name="Zhang R.-G."/>
            <person name="Yun Q.-Z."/>
            <person name="Chai Y.-H."/>
            <person name="Lu J.-Y."/>
            <person name="Li Y."/>
            <person name="Zhao S.-W."/>
            <person name="Mao J.-F."/>
            <person name="Jia S.-G."/>
            <person name="Mao Y.-M."/>
        </authorList>
    </citation>
    <scope>NUCLEOTIDE SEQUENCE</scope>
    <source>
        <strain evidence="3">AT0</strain>
        <tissue evidence="3">Leaf</tissue>
    </source>
</reference>
<evidence type="ECO:0000313" key="3">
    <source>
        <dbReference type="EMBL" id="KAH7517699.1"/>
    </source>
</evidence>
<keyword evidence="1" id="KW-0812">Transmembrane</keyword>
<accession>A0A978US49</accession>
<dbReference type="InterPro" id="IPR032675">
    <property type="entry name" value="LRR_dom_sf"/>
</dbReference>
<keyword evidence="1" id="KW-0472">Membrane</keyword>
<comment type="caution">
    <text evidence="3">The sequence shown here is derived from an EMBL/GenBank/DDBJ whole genome shotgun (WGS) entry which is preliminary data.</text>
</comment>
<evidence type="ECO:0000313" key="4">
    <source>
        <dbReference type="Proteomes" id="UP000813462"/>
    </source>
</evidence>
<dbReference type="PANTHER" id="PTHR47186">
    <property type="entry name" value="LEUCINE-RICH REPEAT-CONTAINING PROTEIN 57"/>
    <property type="match status" value="1"/>
</dbReference>
<dbReference type="Gene3D" id="3.80.10.10">
    <property type="entry name" value="Ribonuclease Inhibitor"/>
    <property type="match status" value="2"/>
</dbReference>
<feature type="domain" description="R13L1/DRL21-like LRR repeat region" evidence="2">
    <location>
        <begin position="119"/>
        <end position="265"/>
    </location>
</feature>
<dbReference type="Proteomes" id="UP000813462">
    <property type="component" value="Unassembled WGS sequence"/>
</dbReference>
<dbReference type="PANTHER" id="PTHR47186:SF42">
    <property type="entry name" value="DISEASE RESISTANCE RPP13-LIKE PROTEIN 1"/>
    <property type="match status" value="1"/>
</dbReference>
<proteinExistence type="predicted"/>
<keyword evidence="1" id="KW-1133">Transmembrane helix</keyword>
<evidence type="ECO:0000256" key="1">
    <source>
        <dbReference type="SAM" id="Phobius"/>
    </source>
</evidence>